<accession>A0ABQ8VX01</accession>
<name>A0ABQ8VX01_9AGAR</name>
<reference evidence="1" key="1">
    <citation type="submission" date="2022-08" db="EMBL/GenBank/DDBJ databases">
        <title>A Global Phylogenomic Analysis of the Shiitake Genus Lentinula.</title>
        <authorList>
            <consortium name="DOE Joint Genome Institute"/>
            <person name="Sierra-Patev S."/>
            <person name="Min B."/>
            <person name="Naranjo-Ortiz M."/>
            <person name="Looney B."/>
            <person name="Konkel Z."/>
            <person name="Slot J.C."/>
            <person name="Sakamoto Y."/>
            <person name="Steenwyk J.L."/>
            <person name="Rokas A."/>
            <person name="Carro J."/>
            <person name="Camarero S."/>
            <person name="Ferreira P."/>
            <person name="Molpeceres G."/>
            <person name="Ruiz-Duenas F.J."/>
            <person name="Serrano A."/>
            <person name="Henrissat B."/>
            <person name="Drula E."/>
            <person name="Hughes K.W."/>
            <person name="Mata J.L."/>
            <person name="Ishikawa N.K."/>
            <person name="Vargas-Isla R."/>
            <person name="Ushijima S."/>
            <person name="Smith C.A."/>
            <person name="Ahrendt S."/>
            <person name="Andreopoulos W."/>
            <person name="He G."/>
            <person name="Labutti K."/>
            <person name="Lipzen A."/>
            <person name="Ng V."/>
            <person name="Riley R."/>
            <person name="Sandor L."/>
            <person name="Barry K."/>
            <person name="Martinez A.T."/>
            <person name="Xiao Y."/>
            <person name="Gibbons J.G."/>
            <person name="Terashima K."/>
            <person name="Grigoriev I.V."/>
            <person name="Hibbett D.S."/>
        </authorList>
    </citation>
    <scope>NUCLEOTIDE SEQUENCE</scope>
    <source>
        <strain evidence="1">RHP3577 ss4</strain>
    </source>
</reference>
<organism evidence="1 2">
    <name type="scientific">Lentinula lateritia</name>
    <dbReference type="NCBI Taxonomy" id="40482"/>
    <lineage>
        <taxon>Eukaryota</taxon>
        <taxon>Fungi</taxon>
        <taxon>Dikarya</taxon>
        <taxon>Basidiomycota</taxon>
        <taxon>Agaricomycotina</taxon>
        <taxon>Agaricomycetes</taxon>
        <taxon>Agaricomycetidae</taxon>
        <taxon>Agaricales</taxon>
        <taxon>Marasmiineae</taxon>
        <taxon>Omphalotaceae</taxon>
        <taxon>Lentinula</taxon>
    </lineage>
</organism>
<dbReference type="EMBL" id="JANVFT010000012">
    <property type="protein sequence ID" value="KAJ4499030.1"/>
    <property type="molecule type" value="Genomic_DNA"/>
</dbReference>
<keyword evidence="2" id="KW-1185">Reference proteome</keyword>
<evidence type="ECO:0000313" key="1">
    <source>
        <dbReference type="EMBL" id="KAJ4499030.1"/>
    </source>
</evidence>
<protein>
    <submittedName>
        <fullName evidence="1">Uncharacterized protein</fullName>
    </submittedName>
</protein>
<evidence type="ECO:0000313" key="2">
    <source>
        <dbReference type="Proteomes" id="UP001150217"/>
    </source>
</evidence>
<gene>
    <name evidence="1" type="ORF">C8R41DRAFT_815787</name>
</gene>
<sequence length="61" mass="6900">MKPGQILIQLLGPLYSLYWFCSLDSASATHSTSCIIYAAYSHLCLSFSLCIYVFCEPLFRI</sequence>
<comment type="caution">
    <text evidence="1">The sequence shown here is derived from an EMBL/GenBank/DDBJ whole genome shotgun (WGS) entry which is preliminary data.</text>
</comment>
<proteinExistence type="predicted"/>
<dbReference type="Proteomes" id="UP001150217">
    <property type="component" value="Unassembled WGS sequence"/>
</dbReference>